<dbReference type="InterPro" id="IPR001077">
    <property type="entry name" value="COMT_C"/>
</dbReference>
<accession>A0ABR3RMV1</accession>
<dbReference type="InterPro" id="IPR036388">
    <property type="entry name" value="WH-like_DNA-bd_sf"/>
</dbReference>
<dbReference type="EMBL" id="JAKIXB020000009">
    <property type="protein sequence ID" value="KAL1605692.1"/>
    <property type="molecule type" value="Genomic_DNA"/>
</dbReference>
<protein>
    <recommendedName>
        <fullName evidence="8">O-methyltransferase</fullName>
    </recommendedName>
</protein>
<dbReference type="Proteomes" id="UP001521222">
    <property type="component" value="Unassembled WGS sequence"/>
</dbReference>
<gene>
    <name evidence="6" type="ORF">SLS59_003495</name>
</gene>
<dbReference type="InterPro" id="IPR016461">
    <property type="entry name" value="COMT-like"/>
</dbReference>
<evidence type="ECO:0000259" key="5">
    <source>
        <dbReference type="Pfam" id="PF08100"/>
    </source>
</evidence>
<evidence type="ECO:0000259" key="4">
    <source>
        <dbReference type="Pfam" id="PF00891"/>
    </source>
</evidence>
<dbReference type="Pfam" id="PF08100">
    <property type="entry name" value="Dimerisation"/>
    <property type="match status" value="1"/>
</dbReference>
<keyword evidence="1" id="KW-0489">Methyltransferase</keyword>
<dbReference type="InterPro" id="IPR012967">
    <property type="entry name" value="COMT_dimerisation"/>
</dbReference>
<keyword evidence="3" id="KW-0949">S-adenosyl-L-methionine</keyword>
<dbReference type="PROSITE" id="PS51683">
    <property type="entry name" value="SAM_OMT_II"/>
    <property type="match status" value="1"/>
</dbReference>
<dbReference type="Gene3D" id="1.10.10.10">
    <property type="entry name" value="Winged helix-like DNA-binding domain superfamily/Winged helix DNA-binding domain"/>
    <property type="match status" value="1"/>
</dbReference>
<name>A0ABR3RMV1_9PLEO</name>
<keyword evidence="2" id="KW-0808">Transferase</keyword>
<evidence type="ECO:0008006" key="8">
    <source>
        <dbReference type="Google" id="ProtNLM"/>
    </source>
</evidence>
<dbReference type="SUPFAM" id="SSF46785">
    <property type="entry name" value="Winged helix' DNA-binding domain"/>
    <property type="match status" value="1"/>
</dbReference>
<dbReference type="InterPro" id="IPR036390">
    <property type="entry name" value="WH_DNA-bd_sf"/>
</dbReference>
<dbReference type="Pfam" id="PF00891">
    <property type="entry name" value="Methyltransf_2"/>
    <property type="match status" value="1"/>
</dbReference>
<reference evidence="6 7" key="1">
    <citation type="submission" date="2024-02" db="EMBL/GenBank/DDBJ databases">
        <title>De novo assembly and annotation of 12 fungi associated with fruit tree decline syndrome in Ontario, Canada.</title>
        <authorList>
            <person name="Sulman M."/>
            <person name="Ellouze W."/>
            <person name="Ilyukhin E."/>
        </authorList>
    </citation>
    <scope>NUCLEOTIDE SEQUENCE [LARGE SCALE GENOMIC DNA]</scope>
    <source>
        <strain evidence="6 7">M97-236</strain>
    </source>
</reference>
<sequence>MTAASLTSLLVENAQAWEESKGEAEKQKLIAAANKLIEDLENPAEKLARIGWGEPSRTAALQTAFELGLFERLADEPKESKALAQETGADPLLVGRVLKHLAAYSLVKQTGVDSYAATPFTHATSDPTLRGGLIYSFDGMIPTFHHLASFLAKTNYKVPNDSANGPVQHALQTDKPFFAILQENARLGSAFNDFMTGYGKARPSWTDYYPVQERLLAGVSKDLPLLVDVGGGLGRDISHFHATFPESEGTLILQDTTSVIAQAGSSVPALPPAVTATAHDFFTPQPDSAHHARAYYLHLVLHDWDDEHSRKILSHIRDAMKPGYSKLLINENVLEDVGAPWQQTSLDWTMMAMLVNRERTKSQWTELLESVGLRIEGFWRKDVSSESVIEAVLADA</sequence>
<feature type="domain" description="O-methyltransferase C-terminal" evidence="4">
    <location>
        <begin position="222"/>
        <end position="373"/>
    </location>
</feature>
<organism evidence="6 7">
    <name type="scientific">Nothophoma quercina</name>
    <dbReference type="NCBI Taxonomy" id="749835"/>
    <lineage>
        <taxon>Eukaryota</taxon>
        <taxon>Fungi</taxon>
        <taxon>Dikarya</taxon>
        <taxon>Ascomycota</taxon>
        <taxon>Pezizomycotina</taxon>
        <taxon>Dothideomycetes</taxon>
        <taxon>Pleosporomycetidae</taxon>
        <taxon>Pleosporales</taxon>
        <taxon>Pleosporineae</taxon>
        <taxon>Didymellaceae</taxon>
        <taxon>Nothophoma</taxon>
    </lineage>
</organism>
<dbReference type="PANTHER" id="PTHR43712:SF17">
    <property type="entry name" value="O-METHYLTRANSFERASE"/>
    <property type="match status" value="1"/>
</dbReference>
<evidence type="ECO:0000256" key="1">
    <source>
        <dbReference type="ARBA" id="ARBA00022603"/>
    </source>
</evidence>
<evidence type="ECO:0000256" key="3">
    <source>
        <dbReference type="ARBA" id="ARBA00022691"/>
    </source>
</evidence>
<dbReference type="Gene3D" id="3.40.50.150">
    <property type="entry name" value="Vaccinia Virus protein VP39"/>
    <property type="match status" value="1"/>
</dbReference>
<evidence type="ECO:0000256" key="2">
    <source>
        <dbReference type="ARBA" id="ARBA00022679"/>
    </source>
</evidence>
<evidence type="ECO:0000313" key="6">
    <source>
        <dbReference type="EMBL" id="KAL1605692.1"/>
    </source>
</evidence>
<proteinExistence type="predicted"/>
<feature type="domain" description="O-methyltransferase dimerisation" evidence="5">
    <location>
        <begin position="58"/>
        <end position="120"/>
    </location>
</feature>
<keyword evidence="7" id="KW-1185">Reference proteome</keyword>
<dbReference type="SUPFAM" id="SSF53335">
    <property type="entry name" value="S-adenosyl-L-methionine-dependent methyltransferases"/>
    <property type="match status" value="1"/>
</dbReference>
<comment type="caution">
    <text evidence="6">The sequence shown here is derived from an EMBL/GenBank/DDBJ whole genome shotgun (WGS) entry which is preliminary data.</text>
</comment>
<dbReference type="PANTHER" id="PTHR43712">
    <property type="entry name" value="PUTATIVE (AFU_ORTHOLOGUE AFUA_4G14580)-RELATED"/>
    <property type="match status" value="1"/>
</dbReference>
<evidence type="ECO:0000313" key="7">
    <source>
        <dbReference type="Proteomes" id="UP001521222"/>
    </source>
</evidence>
<dbReference type="InterPro" id="IPR029063">
    <property type="entry name" value="SAM-dependent_MTases_sf"/>
</dbReference>